<dbReference type="EMBL" id="JAAVJH010000024">
    <property type="protein sequence ID" value="NJR80620.1"/>
    <property type="molecule type" value="Genomic_DNA"/>
</dbReference>
<dbReference type="PANTHER" id="PTHR12126">
    <property type="entry name" value="NADH-UBIQUINONE OXIDOREDUCTASE 39 KDA SUBUNIT-RELATED"/>
    <property type="match status" value="1"/>
</dbReference>
<dbReference type="InterPro" id="IPR016040">
    <property type="entry name" value="NAD(P)-bd_dom"/>
</dbReference>
<dbReference type="SUPFAM" id="SSF51735">
    <property type="entry name" value="NAD(P)-binding Rossmann-fold domains"/>
    <property type="match status" value="1"/>
</dbReference>
<dbReference type="Proteomes" id="UP000732399">
    <property type="component" value="Unassembled WGS sequence"/>
</dbReference>
<sequence length="299" mass="31355">MILAVTGGTGFVGARLIDAALAAGHQVRALTRRPQPARAGVTWVPGALDDAAALSTLVSSADALVHAAGVLGATTRAAFVAGNVEGTRAVVEAAKVWAIPRIVHVSSLAAREPSLSDYGWSKAEGERLVADSHLPWTIVRPPAVYGPGDHEQRDLFRLAKLGLAVMPPPGRLSAIHVDDLAGLLLALAAAPADHALYEPEGPDGAMTHGTYFDAIGAAVGRRVLALPLPAALLRAASRADRLLRREGAKLTADRVAYMVHPDWTADPAKAPPAALWRPRIALREGMADAARWYRAQGLL</sequence>
<dbReference type="InterPro" id="IPR051207">
    <property type="entry name" value="ComplexI_NDUFA9_subunit"/>
</dbReference>
<keyword evidence="3" id="KW-1185">Reference proteome</keyword>
<dbReference type="Gene3D" id="3.40.50.720">
    <property type="entry name" value="NAD(P)-binding Rossmann-like Domain"/>
    <property type="match status" value="1"/>
</dbReference>
<proteinExistence type="predicted"/>
<accession>A0ABX1CWG3</accession>
<dbReference type="RefSeq" id="WP_168136170.1">
    <property type="nucleotide sequence ID" value="NZ_JAAVJH010000024.1"/>
</dbReference>
<evidence type="ECO:0000313" key="2">
    <source>
        <dbReference type="EMBL" id="NJR80620.1"/>
    </source>
</evidence>
<organism evidence="2 3">
    <name type="scientific">Sphingomonas corticis</name>
    <dbReference type="NCBI Taxonomy" id="2722791"/>
    <lineage>
        <taxon>Bacteria</taxon>
        <taxon>Pseudomonadati</taxon>
        <taxon>Pseudomonadota</taxon>
        <taxon>Alphaproteobacteria</taxon>
        <taxon>Sphingomonadales</taxon>
        <taxon>Sphingomonadaceae</taxon>
        <taxon>Sphingomonas</taxon>
    </lineage>
</organism>
<reference evidence="2 3" key="1">
    <citation type="submission" date="2020-03" db="EMBL/GenBank/DDBJ databases">
        <authorList>
            <person name="Wang L."/>
            <person name="He N."/>
            <person name="Li Y."/>
            <person name="Fang Y."/>
            <person name="Zhang F."/>
        </authorList>
    </citation>
    <scope>NUCLEOTIDE SEQUENCE [LARGE SCALE GENOMIC DNA]</scope>
    <source>
        <strain evidence="2 3">36D10-4-7</strain>
    </source>
</reference>
<dbReference type="PANTHER" id="PTHR12126:SF11">
    <property type="entry name" value="NADH DEHYDROGENASE [UBIQUINONE] 1 ALPHA SUBCOMPLEX SUBUNIT 9, MITOCHONDRIAL"/>
    <property type="match status" value="1"/>
</dbReference>
<evidence type="ECO:0000259" key="1">
    <source>
        <dbReference type="Pfam" id="PF13460"/>
    </source>
</evidence>
<comment type="caution">
    <text evidence="2">The sequence shown here is derived from an EMBL/GenBank/DDBJ whole genome shotgun (WGS) entry which is preliminary data.</text>
</comment>
<evidence type="ECO:0000313" key="3">
    <source>
        <dbReference type="Proteomes" id="UP000732399"/>
    </source>
</evidence>
<feature type="domain" description="NAD(P)-binding" evidence="1">
    <location>
        <begin position="7"/>
        <end position="146"/>
    </location>
</feature>
<name>A0ABX1CWG3_9SPHN</name>
<protein>
    <submittedName>
        <fullName evidence="2">NAD(P)-dependent oxidoreductase</fullName>
    </submittedName>
</protein>
<gene>
    <name evidence="2" type="ORF">HBH26_18755</name>
</gene>
<dbReference type="Pfam" id="PF13460">
    <property type="entry name" value="NAD_binding_10"/>
    <property type="match status" value="1"/>
</dbReference>
<dbReference type="InterPro" id="IPR036291">
    <property type="entry name" value="NAD(P)-bd_dom_sf"/>
</dbReference>